<sequence>MNFLQEFNANEIFHRVADLLQLPITLVVGALSDARDAFHSPNQTPSNTTSSPENEGSGADQPLEPTTELAPTTSTFLEYNPINVRVKIPLAADSLDLRESDIEKRVSNYLRSSDSPFDLTANVVRVTKYRNRPSVVLKLHTADDEWTLRQKINLTRQALPNLFSENEPQERALE</sequence>
<proteinExistence type="predicted"/>
<feature type="compositionally biased region" description="Low complexity" evidence="1">
    <location>
        <begin position="62"/>
        <end position="72"/>
    </location>
</feature>
<gene>
    <name evidence="2" type="ORF">OKIOD_LOCUS16493</name>
</gene>
<dbReference type="Proteomes" id="UP001158576">
    <property type="component" value="Chromosome 2"/>
</dbReference>
<evidence type="ECO:0000313" key="3">
    <source>
        <dbReference type="Proteomes" id="UP001158576"/>
    </source>
</evidence>
<name>A0ABN7TDI4_OIKDI</name>
<feature type="region of interest" description="Disordered" evidence="1">
    <location>
        <begin position="37"/>
        <end position="72"/>
    </location>
</feature>
<protein>
    <submittedName>
        <fullName evidence="2">Oidioi.mRNA.OKI2018_I69.chr2.g7728.t1.cds</fullName>
    </submittedName>
</protein>
<feature type="compositionally biased region" description="Low complexity" evidence="1">
    <location>
        <begin position="40"/>
        <end position="55"/>
    </location>
</feature>
<dbReference type="EMBL" id="OU015567">
    <property type="protein sequence ID" value="CAG5113638.1"/>
    <property type="molecule type" value="Genomic_DNA"/>
</dbReference>
<organism evidence="2 3">
    <name type="scientific">Oikopleura dioica</name>
    <name type="common">Tunicate</name>
    <dbReference type="NCBI Taxonomy" id="34765"/>
    <lineage>
        <taxon>Eukaryota</taxon>
        <taxon>Metazoa</taxon>
        <taxon>Chordata</taxon>
        <taxon>Tunicata</taxon>
        <taxon>Appendicularia</taxon>
        <taxon>Copelata</taxon>
        <taxon>Oikopleuridae</taxon>
        <taxon>Oikopleura</taxon>
    </lineage>
</organism>
<accession>A0ABN7TDI4</accession>
<evidence type="ECO:0000256" key="1">
    <source>
        <dbReference type="SAM" id="MobiDB-lite"/>
    </source>
</evidence>
<keyword evidence="3" id="KW-1185">Reference proteome</keyword>
<evidence type="ECO:0000313" key="2">
    <source>
        <dbReference type="EMBL" id="CAG5113638.1"/>
    </source>
</evidence>
<reference evidence="2 3" key="1">
    <citation type="submission" date="2021-04" db="EMBL/GenBank/DDBJ databases">
        <authorList>
            <person name="Bliznina A."/>
        </authorList>
    </citation>
    <scope>NUCLEOTIDE SEQUENCE [LARGE SCALE GENOMIC DNA]</scope>
</reference>